<evidence type="ECO:0000256" key="7">
    <source>
        <dbReference type="PIRSR" id="PIRSR000190-1"/>
    </source>
</evidence>
<feature type="binding site" evidence="6 8">
    <location>
        <position position="84"/>
    </location>
    <ligand>
        <name>FMN</name>
        <dbReference type="ChEBI" id="CHEBI:58210"/>
    </ligand>
</feature>
<dbReference type="EC" id="1.4.3.5" evidence="6"/>
<gene>
    <name evidence="6 11" type="primary">pdxH</name>
    <name evidence="11" type="ORF">E5K04_03120</name>
</gene>
<dbReference type="Pfam" id="PF10590">
    <property type="entry name" value="PNP_phzG_C"/>
    <property type="match status" value="1"/>
</dbReference>
<sequence length="213" mass="24279">MSINLADIRQDYARQELSPDDCLSDPVAQFERWLAEAIEARVLEPTAMHVASVGDDGRPSARIVLLKGVEDGQFVFYTNYHSRKGSQIDAQPWVALTFFWPELERQVRVEGRVARVAPEVSDAYFDSRPYTSRLGAWASEQSSEIPSKAELVKRAAMFGVRYPLKVPRPPHWGGYAVVPDRVEFWQGRPSRLHDRVLYTLHDDASWRIARLAP</sequence>
<feature type="binding site" evidence="6 8">
    <location>
        <position position="106"/>
    </location>
    <ligand>
        <name>FMN</name>
        <dbReference type="ChEBI" id="CHEBI:58210"/>
    </ligand>
</feature>
<dbReference type="NCBIfam" id="TIGR00558">
    <property type="entry name" value="pdxH"/>
    <property type="match status" value="1"/>
</dbReference>
<evidence type="ECO:0000256" key="5">
    <source>
        <dbReference type="ARBA" id="ARBA00023096"/>
    </source>
</evidence>
<dbReference type="SUPFAM" id="SSF50475">
    <property type="entry name" value="FMN-binding split barrel"/>
    <property type="match status" value="1"/>
</dbReference>
<keyword evidence="4 6" id="KW-0560">Oxidoreductase</keyword>
<feature type="binding site" evidence="6 7">
    <location>
        <position position="132"/>
    </location>
    <ligand>
        <name>substrate</name>
    </ligand>
</feature>
<comment type="catalytic activity">
    <reaction evidence="6">
        <text>pyridoxamine 5'-phosphate + O2 + H2O = pyridoxal 5'-phosphate + H2O2 + NH4(+)</text>
        <dbReference type="Rhea" id="RHEA:15817"/>
        <dbReference type="ChEBI" id="CHEBI:15377"/>
        <dbReference type="ChEBI" id="CHEBI:15379"/>
        <dbReference type="ChEBI" id="CHEBI:16240"/>
        <dbReference type="ChEBI" id="CHEBI:28938"/>
        <dbReference type="ChEBI" id="CHEBI:58451"/>
        <dbReference type="ChEBI" id="CHEBI:597326"/>
        <dbReference type="EC" id="1.4.3.5"/>
    </reaction>
</comment>
<dbReference type="EMBL" id="STGJ01000002">
    <property type="protein sequence ID" value="TIC86108.1"/>
    <property type="molecule type" value="Genomic_DNA"/>
</dbReference>
<feature type="binding site" evidence="6 7">
    <location>
        <position position="128"/>
    </location>
    <ligand>
        <name>substrate</name>
    </ligand>
</feature>
<dbReference type="AlphaFoldDB" id="A0A4T0V394"/>
<evidence type="ECO:0000313" key="11">
    <source>
        <dbReference type="EMBL" id="TIC86108.1"/>
    </source>
</evidence>
<dbReference type="InterPro" id="IPR019576">
    <property type="entry name" value="Pyridoxamine_oxidase_dimer_C"/>
</dbReference>
<evidence type="ECO:0000256" key="4">
    <source>
        <dbReference type="ARBA" id="ARBA00023002"/>
    </source>
</evidence>
<evidence type="ECO:0000313" key="12">
    <source>
        <dbReference type="Proteomes" id="UP000308891"/>
    </source>
</evidence>
<dbReference type="PANTHER" id="PTHR10851:SF0">
    <property type="entry name" value="PYRIDOXINE-5'-PHOSPHATE OXIDASE"/>
    <property type="match status" value="1"/>
</dbReference>
<evidence type="ECO:0000259" key="10">
    <source>
        <dbReference type="Pfam" id="PF10590"/>
    </source>
</evidence>
<dbReference type="Proteomes" id="UP000308891">
    <property type="component" value="Unassembled WGS sequence"/>
</dbReference>
<comment type="similarity">
    <text evidence="1 6">Belongs to the pyridoxamine 5'-phosphate oxidase family.</text>
</comment>
<name>A0A4T0V394_9NEIS</name>
<keyword evidence="12" id="KW-1185">Reference proteome</keyword>
<dbReference type="InterPro" id="IPR011576">
    <property type="entry name" value="Pyridox_Oxase_N"/>
</dbReference>
<dbReference type="GO" id="GO:0008615">
    <property type="term" value="P:pyridoxine biosynthetic process"/>
    <property type="evidence" value="ECO:0007669"/>
    <property type="project" value="UniProtKB-UniRule"/>
</dbReference>
<dbReference type="GO" id="GO:0004733">
    <property type="term" value="F:pyridoxamine phosphate oxidase activity"/>
    <property type="evidence" value="ECO:0007669"/>
    <property type="project" value="UniProtKB-UniRule"/>
</dbReference>
<dbReference type="GO" id="GO:0010181">
    <property type="term" value="F:FMN binding"/>
    <property type="evidence" value="ECO:0007669"/>
    <property type="project" value="UniProtKB-UniRule"/>
</dbReference>
<dbReference type="Gene3D" id="2.30.110.10">
    <property type="entry name" value="Electron Transport, Fmn-binding Protein, Chain A"/>
    <property type="match status" value="1"/>
</dbReference>
<feature type="binding site" evidence="6 8">
    <location>
        <begin position="141"/>
        <end position="142"/>
    </location>
    <ligand>
        <name>FMN</name>
        <dbReference type="ChEBI" id="CHEBI:58210"/>
    </ligand>
</feature>
<accession>A0A4T0V394</accession>
<feature type="binding site" evidence="6 8">
    <location>
        <begin position="62"/>
        <end position="67"/>
    </location>
    <ligand>
        <name>FMN</name>
        <dbReference type="ChEBI" id="CHEBI:58210"/>
    </ligand>
</feature>
<comment type="pathway">
    <text evidence="6">Cofactor metabolism; pyridoxal 5'-phosphate salvage; pyridoxal 5'-phosphate from pyridoxine 5'-phosphate: step 1/1.</text>
</comment>
<feature type="binding site" evidence="7">
    <location>
        <begin position="9"/>
        <end position="12"/>
    </location>
    <ligand>
        <name>substrate</name>
    </ligand>
</feature>
<dbReference type="PANTHER" id="PTHR10851">
    <property type="entry name" value="PYRIDOXINE-5-PHOSPHATE OXIDASE"/>
    <property type="match status" value="1"/>
</dbReference>
<organism evidence="11 12">
    <name type="scientific">Crenobacter intestini</name>
    <dbReference type="NCBI Taxonomy" id="2563443"/>
    <lineage>
        <taxon>Bacteria</taxon>
        <taxon>Pseudomonadati</taxon>
        <taxon>Pseudomonadota</taxon>
        <taxon>Betaproteobacteria</taxon>
        <taxon>Neisseriales</taxon>
        <taxon>Neisseriaceae</taxon>
        <taxon>Crenobacter</taxon>
    </lineage>
</organism>
<feature type="domain" description="Pyridoxamine 5'-phosphate oxidase N-terminal" evidence="9">
    <location>
        <begin position="35"/>
        <end position="154"/>
    </location>
</feature>
<evidence type="ECO:0000256" key="2">
    <source>
        <dbReference type="ARBA" id="ARBA00022630"/>
    </source>
</evidence>
<dbReference type="UniPathway" id="UPA01068">
    <property type="reaction ID" value="UER00304"/>
</dbReference>
<dbReference type="InterPro" id="IPR012349">
    <property type="entry name" value="Split_barrel_FMN-bd"/>
</dbReference>
<protein>
    <recommendedName>
        <fullName evidence="6">Pyridoxine/pyridoxamine 5'-phosphate oxidase</fullName>
        <ecNumber evidence="6">1.4.3.5</ecNumber>
    </recommendedName>
    <alternativeName>
        <fullName evidence="6">PNP/PMP oxidase</fullName>
        <shortName evidence="6">PNPOx</shortName>
    </alternativeName>
    <alternativeName>
        <fullName evidence="6">Pyridoxal 5'-phosphate synthase</fullName>
    </alternativeName>
</protein>
<feature type="binding site" evidence="6 8">
    <location>
        <position position="195"/>
    </location>
    <ligand>
        <name>FMN</name>
        <dbReference type="ChEBI" id="CHEBI:58210"/>
    </ligand>
</feature>
<dbReference type="NCBIfam" id="NF004231">
    <property type="entry name" value="PRK05679.1"/>
    <property type="match status" value="1"/>
</dbReference>
<dbReference type="OrthoDB" id="9780392at2"/>
<comment type="cofactor">
    <cofactor evidence="6 8">
        <name>FMN</name>
        <dbReference type="ChEBI" id="CHEBI:58210"/>
    </cofactor>
    <text evidence="6 8">Binds 1 FMN per subunit.</text>
</comment>
<dbReference type="InterPro" id="IPR000659">
    <property type="entry name" value="Pyridox_Oxase"/>
</dbReference>
<keyword evidence="2 6" id="KW-0285">Flavoprotein</keyword>
<comment type="caution">
    <text evidence="11">The sequence shown here is derived from an EMBL/GenBank/DDBJ whole genome shotgun (WGS) entry which is preliminary data.</text>
</comment>
<proteinExistence type="inferred from homology"/>
<comment type="catalytic activity">
    <reaction evidence="6">
        <text>pyridoxine 5'-phosphate + O2 = pyridoxal 5'-phosphate + H2O2</text>
        <dbReference type="Rhea" id="RHEA:15149"/>
        <dbReference type="ChEBI" id="CHEBI:15379"/>
        <dbReference type="ChEBI" id="CHEBI:16240"/>
        <dbReference type="ChEBI" id="CHEBI:58589"/>
        <dbReference type="ChEBI" id="CHEBI:597326"/>
        <dbReference type="EC" id="1.4.3.5"/>
    </reaction>
</comment>
<evidence type="ECO:0000259" key="9">
    <source>
        <dbReference type="Pfam" id="PF01243"/>
    </source>
</evidence>
<reference evidence="11 12" key="1">
    <citation type="submission" date="2019-04" db="EMBL/GenBank/DDBJ databases">
        <title>Crenobacter sp. nov.</title>
        <authorList>
            <person name="Shi S."/>
        </authorList>
    </citation>
    <scope>NUCLEOTIDE SEQUENCE [LARGE SCALE GENOMIC DNA]</scope>
    <source>
        <strain evidence="11 12">GY 70310</strain>
    </source>
</reference>
<evidence type="ECO:0000256" key="8">
    <source>
        <dbReference type="PIRSR" id="PIRSR000190-2"/>
    </source>
</evidence>
<feature type="binding site" evidence="6 8">
    <location>
        <position position="185"/>
    </location>
    <ligand>
        <name>FMN</name>
        <dbReference type="ChEBI" id="CHEBI:58210"/>
    </ligand>
</feature>
<comment type="subunit">
    <text evidence="6">Homodimer.</text>
</comment>
<dbReference type="HAMAP" id="MF_01629">
    <property type="entry name" value="PdxH"/>
    <property type="match status" value="1"/>
</dbReference>
<dbReference type="InterPro" id="IPR019740">
    <property type="entry name" value="Pyridox_Oxase_CS"/>
</dbReference>
<feature type="binding site" evidence="6 7">
    <location>
        <begin position="191"/>
        <end position="193"/>
    </location>
    <ligand>
        <name>substrate</name>
    </ligand>
</feature>
<keyword evidence="5 6" id="KW-0664">Pyridoxine biosynthesis</keyword>
<evidence type="ECO:0000256" key="3">
    <source>
        <dbReference type="ARBA" id="ARBA00022643"/>
    </source>
</evidence>
<comment type="pathway">
    <text evidence="6">Cofactor metabolism; pyridoxal 5'-phosphate salvage; pyridoxal 5'-phosphate from pyridoxamine 5'-phosphate: step 1/1.</text>
</comment>
<feature type="binding site" evidence="6 7">
    <location>
        <position position="67"/>
    </location>
    <ligand>
        <name>substrate</name>
    </ligand>
</feature>
<feature type="binding site" evidence="6 8">
    <location>
        <position position="83"/>
    </location>
    <ligand>
        <name>FMN</name>
        <dbReference type="ChEBI" id="CHEBI:58210"/>
    </ligand>
</feature>
<feature type="binding site" evidence="6 7">
    <location>
        <position position="124"/>
    </location>
    <ligand>
        <name>substrate</name>
    </ligand>
</feature>
<feature type="binding site" evidence="6 8">
    <location>
        <begin position="77"/>
        <end position="78"/>
    </location>
    <ligand>
        <name>FMN</name>
        <dbReference type="ChEBI" id="CHEBI:58210"/>
    </ligand>
</feature>
<keyword evidence="3 6" id="KW-0288">FMN</keyword>
<dbReference type="FunFam" id="2.30.110.10:FF:000014">
    <property type="entry name" value="Pyridoxine/pyridoxamine 5'-phosphate oxidase"/>
    <property type="match status" value="1"/>
</dbReference>
<dbReference type="PROSITE" id="PS01064">
    <property type="entry name" value="PYRIDOX_OXIDASE"/>
    <property type="match status" value="1"/>
</dbReference>
<evidence type="ECO:0000256" key="6">
    <source>
        <dbReference type="HAMAP-Rule" id="MF_01629"/>
    </source>
</evidence>
<evidence type="ECO:0000256" key="1">
    <source>
        <dbReference type="ARBA" id="ARBA00007301"/>
    </source>
</evidence>
<dbReference type="RefSeq" id="WP_136551454.1">
    <property type="nucleotide sequence ID" value="NZ_STGJ01000002.1"/>
</dbReference>
<feature type="domain" description="Pyridoxine 5'-phosphate oxidase dimerisation C-terminal" evidence="10">
    <location>
        <begin position="172"/>
        <end position="213"/>
    </location>
</feature>
<comment type="function">
    <text evidence="6">Catalyzes the oxidation of either pyridoxine 5'-phosphate (PNP) or pyridoxamine 5'-phosphate (PMP) into pyridoxal 5'-phosphate (PLP).</text>
</comment>
<dbReference type="PIRSF" id="PIRSF000190">
    <property type="entry name" value="Pyd_amn-ph_oxd"/>
    <property type="match status" value="1"/>
</dbReference>
<dbReference type="Pfam" id="PF01243">
    <property type="entry name" value="PNPOx_N"/>
    <property type="match status" value="1"/>
</dbReference>